<feature type="compositionally biased region" description="Polar residues" evidence="1">
    <location>
        <begin position="110"/>
        <end position="119"/>
    </location>
</feature>
<dbReference type="Proteomes" id="UP000194360">
    <property type="component" value="Unassembled WGS sequence"/>
</dbReference>
<dbReference type="AlphaFoldDB" id="A0A1Y2MXL8"/>
<feature type="region of interest" description="Disordered" evidence="1">
    <location>
        <begin position="105"/>
        <end position="131"/>
    </location>
</feature>
<reference evidence="3 4" key="1">
    <citation type="submission" date="2016-09" db="EMBL/GenBank/DDBJ databases">
        <title>Pseudonocardia autotrophica DSM535, a candidate organism with high potential of specific P450 cytochromes.</title>
        <authorList>
            <person name="Grumaz C."/>
            <person name="Vainshtein Y."/>
            <person name="Kirstahler P."/>
            <person name="Sohn K."/>
        </authorList>
    </citation>
    <scope>NUCLEOTIDE SEQUENCE [LARGE SCALE GENOMIC DNA]</scope>
    <source>
        <strain evidence="3 4">DSM 535</strain>
    </source>
</reference>
<comment type="caution">
    <text evidence="3">The sequence shown here is derived from an EMBL/GenBank/DDBJ whole genome shotgun (WGS) entry which is preliminary data.</text>
</comment>
<feature type="signal peptide" evidence="2">
    <location>
        <begin position="1"/>
        <end position="25"/>
    </location>
</feature>
<keyword evidence="2" id="KW-0732">Signal</keyword>
<keyword evidence="4" id="KW-1185">Reference proteome</keyword>
<sequence length="131" mass="12635">MLKKAGIIVAASAATLLAVSPLAFAGDYAAESSKDAKHHGSHDGGAIDKSADGGLVGALNGNNINVPIQVCNNNIPVNVLGGQVPVESGALLNGLTGALGLGGDAKTKSGDSVTDQSDACAQEAGAGDSIG</sequence>
<evidence type="ECO:0000313" key="4">
    <source>
        <dbReference type="Proteomes" id="UP000194360"/>
    </source>
</evidence>
<dbReference type="EMBL" id="MIGB01000015">
    <property type="protein sequence ID" value="OSY39925.1"/>
    <property type="molecule type" value="Genomic_DNA"/>
</dbReference>
<dbReference type="STRING" id="2074.BG845_03160"/>
<protein>
    <recommendedName>
        <fullName evidence="5">Chaplin domain-containing protein</fullName>
    </recommendedName>
</protein>
<evidence type="ECO:0008006" key="5">
    <source>
        <dbReference type="Google" id="ProtNLM"/>
    </source>
</evidence>
<gene>
    <name evidence="3" type="ORF">BG845_03160</name>
</gene>
<dbReference type="RefSeq" id="WP_085913375.1">
    <property type="nucleotide sequence ID" value="NZ_AP018920.1"/>
</dbReference>
<proteinExistence type="predicted"/>
<accession>A0A1Y2MXL8</accession>
<name>A0A1Y2MXL8_PSEAH</name>
<feature type="chain" id="PRO_5012666301" description="Chaplin domain-containing protein" evidence="2">
    <location>
        <begin position="26"/>
        <end position="131"/>
    </location>
</feature>
<evidence type="ECO:0000256" key="2">
    <source>
        <dbReference type="SAM" id="SignalP"/>
    </source>
</evidence>
<dbReference type="OrthoDB" id="3579503at2"/>
<evidence type="ECO:0000313" key="3">
    <source>
        <dbReference type="EMBL" id="OSY39925.1"/>
    </source>
</evidence>
<evidence type="ECO:0000256" key="1">
    <source>
        <dbReference type="SAM" id="MobiDB-lite"/>
    </source>
</evidence>
<organism evidence="3 4">
    <name type="scientific">Pseudonocardia autotrophica</name>
    <name type="common">Amycolata autotrophica</name>
    <name type="synonym">Nocardia autotrophica</name>
    <dbReference type="NCBI Taxonomy" id="2074"/>
    <lineage>
        <taxon>Bacteria</taxon>
        <taxon>Bacillati</taxon>
        <taxon>Actinomycetota</taxon>
        <taxon>Actinomycetes</taxon>
        <taxon>Pseudonocardiales</taxon>
        <taxon>Pseudonocardiaceae</taxon>
        <taxon>Pseudonocardia</taxon>
    </lineage>
</organism>